<organism evidence="1 2">
    <name type="scientific">Jhaorihella thermophila</name>
    <dbReference type="NCBI Taxonomy" id="488547"/>
    <lineage>
        <taxon>Bacteria</taxon>
        <taxon>Pseudomonadati</taxon>
        <taxon>Pseudomonadota</taxon>
        <taxon>Alphaproteobacteria</taxon>
        <taxon>Rhodobacterales</taxon>
        <taxon>Paracoccaceae</taxon>
        <taxon>Jhaorihella</taxon>
    </lineage>
</organism>
<dbReference type="EMBL" id="FNVD01000029">
    <property type="protein sequence ID" value="SEG31364.1"/>
    <property type="molecule type" value="Genomic_DNA"/>
</dbReference>
<dbReference type="InterPro" id="IPR011231">
    <property type="entry name" value="Phage_VT1-Sakai_H0018"/>
</dbReference>
<dbReference type="Pfam" id="PF09956">
    <property type="entry name" value="Phage_cement_2"/>
    <property type="match status" value="1"/>
</dbReference>
<dbReference type="PIRSF" id="PIRSF030771">
    <property type="entry name" value="UCP030771"/>
    <property type="match status" value="1"/>
</dbReference>
<evidence type="ECO:0000313" key="1">
    <source>
        <dbReference type="EMBL" id="SEG31364.1"/>
    </source>
</evidence>
<dbReference type="Proteomes" id="UP000236742">
    <property type="component" value="Unassembled WGS sequence"/>
</dbReference>
<protein>
    <submittedName>
        <fullName evidence="1">Predicted phage recombinase, RecA/RadA family</fullName>
    </submittedName>
</protein>
<gene>
    <name evidence="1" type="ORF">SAMN05421751_12910</name>
</gene>
<proteinExistence type="predicted"/>
<accession>A0A1H5Z5C0</accession>
<reference evidence="1 2" key="1">
    <citation type="submission" date="2016-10" db="EMBL/GenBank/DDBJ databases">
        <authorList>
            <person name="de Groot N.N."/>
        </authorList>
    </citation>
    <scope>NUCLEOTIDE SEQUENCE [LARGE SCALE GENOMIC DNA]</scope>
    <source>
        <strain evidence="1 2">DSM 23413</strain>
    </source>
</reference>
<name>A0A1H5Z5C0_9RHOB</name>
<sequence length="111" mass="10989">MKNYIAAGTTLTITAAADITSGEGVLVGALFGVAVTDIATGEAGEIALTGVYELPKAPSQAWTQGGRVYWDDTAKQCTTAATGNTLIGAAVRAVGGGASETIGTVRLNGTA</sequence>
<evidence type="ECO:0000313" key="2">
    <source>
        <dbReference type="Proteomes" id="UP000236742"/>
    </source>
</evidence>
<dbReference type="AlphaFoldDB" id="A0A1H5Z5C0"/>
<dbReference type="OrthoDB" id="5365964at2"/>
<dbReference type="RefSeq" id="WP_104009320.1">
    <property type="nucleotide sequence ID" value="NZ_FNVD01000029.1"/>
</dbReference>
<keyword evidence="2" id="KW-1185">Reference proteome</keyword>